<name>A0AA97GU66_9ACTN</name>
<organism evidence="2">
    <name type="scientific">Gordonia sp. MP11Mi</name>
    <dbReference type="NCBI Taxonomy" id="3022769"/>
    <lineage>
        <taxon>Bacteria</taxon>
        <taxon>Bacillati</taxon>
        <taxon>Actinomycetota</taxon>
        <taxon>Actinomycetes</taxon>
        <taxon>Mycobacteriales</taxon>
        <taxon>Gordoniaceae</taxon>
        <taxon>Gordonia</taxon>
    </lineage>
</organism>
<dbReference type="EMBL" id="CP128986">
    <property type="protein sequence ID" value="WOC12416.1"/>
    <property type="molecule type" value="Genomic_DNA"/>
</dbReference>
<gene>
    <name evidence="2" type="ORF">MP11Mi_15020</name>
</gene>
<dbReference type="RefSeq" id="WP_420041649.1">
    <property type="nucleotide sequence ID" value="NZ_CP128986.1"/>
</dbReference>
<protein>
    <submittedName>
        <fullName evidence="2">Uncharacterized protein</fullName>
    </submittedName>
</protein>
<feature type="region of interest" description="Disordered" evidence="1">
    <location>
        <begin position="74"/>
        <end position="108"/>
    </location>
</feature>
<proteinExistence type="predicted"/>
<accession>A0AA97GU66</accession>
<dbReference type="AlphaFoldDB" id="A0AA97GU66"/>
<sequence>MTRRAVDQAKDSGAWLEAISLFEAVRHGQRQTAGRQLRTAVDPDKVTDSLLSLLGVLLRGADSAELDRFVEAARRAGPPPPIEARPDQAFAHVSRPATVHQEKGRSDD</sequence>
<evidence type="ECO:0000256" key="1">
    <source>
        <dbReference type="SAM" id="MobiDB-lite"/>
    </source>
</evidence>
<evidence type="ECO:0000313" key="2">
    <source>
        <dbReference type="EMBL" id="WOC12416.1"/>
    </source>
</evidence>
<reference evidence="2" key="1">
    <citation type="submission" date="2023-06" db="EMBL/GenBank/DDBJ databases">
        <title>Gordonia sp. nov. and Pseudochrobactrum sp. nov., two species isolated from the burying beetle Nicrophorus vespilloides.</title>
        <authorList>
            <person name="Poehlein A."/>
            <person name="Guzman J."/>
            <person name="Daniel R."/>
            <person name="Vilcinskas A."/>
        </authorList>
    </citation>
    <scope>NUCLEOTIDE SEQUENCE</scope>
    <source>
        <strain evidence="2">MP11Mi</strain>
    </source>
</reference>